<sequence length="377" mass="41962">MKLISVFLTLSLTIAGSLAISGSSVINLASKTASPLSLADIDTDIATTENPTITTSSSFSSPIPTSFDTSQFTNTVALHWASYGAITKFMSWYQLYNEYGDYDSSTVNQDAINWMSSASELFQSLYYSEIDPVEWTEDVITDTLYDYYQSVYQNIPSNLQQTVNSWVASIYSSLNDPESYSSSVIMPGELSEYYRYGLCTALKQQMTIDYRNAAFFETISDTALLSRFYSAFEIVATDTDNQNILASCDDLLSILDYLPWKNDIVVAALSGLEYNRAETMTFQDTTLTPPDRFNITITASSAGETTFVETTHYSFTVYYHETFHLIRSKTDDGPAKTEEYTNLMSTTASILKTNTITSTDAVNLWETTAVFTTNSVG</sequence>
<feature type="signal peptide" evidence="1">
    <location>
        <begin position="1"/>
        <end position="19"/>
    </location>
</feature>
<keyword evidence="1" id="KW-0732">Signal</keyword>
<reference evidence="2" key="1">
    <citation type="submission" date="2023-04" db="EMBL/GenBank/DDBJ databases">
        <title>Ambrosiozyma monospora NBRC 1965.</title>
        <authorList>
            <person name="Ichikawa N."/>
            <person name="Sato H."/>
            <person name="Tonouchi N."/>
        </authorList>
    </citation>
    <scope>NUCLEOTIDE SEQUENCE</scope>
    <source>
        <strain evidence="2">NBRC 1965</strain>
    </source>
</reference>
<evidence type="ECO:0000313" key="3">
    <source>
        <dbReference type="Proteomes" id="UP001165063"/>
    </source>
</evidence>
<proteinExistence type="predicted"/>
<gene>
    <name evidence="2" type="ORF">Amon01_000768700</name>
</gene>
<organism evidence="2 3">
    <name type="scientific">Ambrosiozyma monospora</name>
    <name type="common">Yeast</name>
    <name type="synonym">Endomycopsis monosporus</name>
    <dbReference type="NCBI Taxonomy" id="43982"/>
    <lineage>
        <taxon>Eukaryota</taxon>
        <taxon>Fungi</taxon>
        <taxon>Dikarya</taxon>
        <taxon>Ascomycota</taxon>
        <taxon>Saccharomycotina</taxon>
        <taxon>Pichiomycetes</taxon>
        <taxon>Pichiales</taxon>
        <taxon>Pichiaceae</taxon>
        <taxon>Ambrosiozyma</taxon>
    </lineage>
</organism>
<feature type="chain" id="PRO_5040859920" evidence="1">
    <location>
        <begin position="20"/>
        <end position="377"/>
    </location>
</feature>
<accession>A0A9W6Z3R7</accession>
<dbReference type="EMBL" id="BSXU01005828">
    <property type="protein sequence ID" value="GMG55614.1"/>
    <property type="molecule type" value="Genomic_DNA"/>
</dbReference>
<name>A0A9W6Z3R7_AMBMO</name>
<evidence type="ECO:0000313" key="2">
    <source>
        <dbReference type="EMBL" id="GMG55614.1"/>
    </source>
</evidence>
<evidence type="ECO:0000256" key="1">
    <source>
        <dbReference type="SAM" id="SignalP"/>
    </source>
</evidence>
<protein>
    <submittedName>
        <fullName evidence="2">Unnamed protein product</fullName>
    </submittedName>
</protein>
<keyword evidence="3" id="KW-1185">Reference proteome</keyword>
<comment type="caution">
    <text evidence="2">The sequence shown here is derived from an EMBL/GenBank/DDBJ whole genome shotgun (WGS) entry which is preliminary data.</text>
</comment>
<dbReference type="AlphaFoldDB" id="A0A9W6Z3R7"/>
<dbReference type="Proteomes" id="UP001165063">
    <property type="component" value="Unassembled WGS sequence"/>
</dbReference>